<dbReference type="VEuPathDB" id="PlasmoDB:PRELSG_1116400"/>
<dbReference type="OMA" id="TRIRHNK"/>
<gene>
    <name evidence="2" type="ORF">PRELSG_1116400</name>
</gene>
<sequence length="635" mass="75896">MNIDKVYNNENYIYNKDLHSNDNIHDRKKNKKNNITILNNYRDYKRQDDVTYNYVLFSLNKNGINNSSELKLNELNDNKMSSKIKKKKYQNINNNYYNQKSNKMVDKKGNYLDIIKSVPLKKNYISINNSFSIDNDFYNSLYFRKNHSNCCIYEYFHNNNKYNTYLNNRNNFILKKKAFLHNKKISSIYDLNTYEYFNVNINNICQMNSENHINKINNIKYNSNLENINHYSTCANFTASNINDNAKKNNLYYQRNNVHNQTLNNNSEKNVSILSKNSQAINSNYSNKSQYLKTNSNFKRNLLQLNNIYNYEKNKILDYSIFNTSKINFHYSNKNYNVTNSCNKMKINKKKNHSLNYCPNNNFIRINTPNNKKSIISYFNKKNKNDNNEIVESLSKNEKYSKVKKKKINNFCSSFIFSNKCFYEDNKIEKKKNLCSKDSSNCDNKLTRKNREASELKNSTYFIDLLLNGEKEAKNIIDKAYQNKKKLRKLMHEKIEEEIENFKQKENLKYEESYKKMEEEIKSEQLIENELQIISTQMQTNSLNINEASNYIINKIINVDLTLSYDLLKYYLPMKDILTIHLDLEQKNNQQNIKKKDTLIIDEQGNSSILHYNQYKNEHTVRKFGSFWTRIRHNK</sequence>
<dbReference type="Gene3D" id="1.20.5.2950">
    <property type="match status" value="1"/>
</dbReference>
<dbReference type="AlphaFoldDB" id="A0A1J1H7C6"/>
<dbReference type="Proteomes" id="UP000220158">
    <property type="component" value="Chromosome 11"/>
</dbReference>
<dbReference type="RefSeq" id="XP_028533820.1">
    <property type="nucleotide sequence ID" value="XM_028677429.1"/>
</dbReference>
<keyword evidence="1" id="KW-0175">Coiled coil</keyword>
<evidence type="ECO:0000256" key="1">
    <source>
        <dbReference type="SAM" id="Coils"/>
    </source>
</evidence>
<dbReference type="EMBL" id="LN835306">
    <property type="protein sequence ID" value="CRH00818.1"/>
    <property type="molecule type" value="Genomic_DNA"/>
</dbReference>
<dbReference type="OrthoDB" id="372962at2759"/>
<evidence type="ECO:0000313" key="3">
    <source>
        <dbReference type="Proteomes" id="UP000220158"/>
    </source>
</evidence>
<accession>A0A1J1H7C6</accession>
<protein>
    <submittedName>
        <fullName evidence="2">Uncharacterized protein</fullName>
    </submittedName>
</protein>
<proteinExistence type="predicted"/>
<dbReference type="GeneID" id="39736942"/>
<organism evidence="2 3">
    <name type="scientific">Plasmodium relictum</name>
    <dbReference type="NCBI Taxonomy" id="85471"/>
    <lineage>
        <taxon>Eukaryota</taxon>
        <taxon>Sar</taxon>
        <taxon>Alveolata</taxon>
        <taxon>Apicomplexa</taxon>
        <taxon>Aconoidasida</taxon>
        <taxon>Haemosporida</taxon>
        <taxon>Plasmodiidae</taxon>
        <taxon>Plasmodium</taxon>
        <taxon>Plasmodium (Haemamoeba)</taxon>
    </lineage>
</organism>
<reference evidence="2 3" key="1">
    <citation type="submission" date="2015-04" db="EMBL/GenBank/DDBJ databases">
        <authorList>
            <consortium name="Pathogen Informatics"/>
        </authorList>
    </citation>
    <scope>NUCLEOTIDE SEQUENCE [LARGE SCALE GENOMIC DNA]</scope>
    <source>
        <strain evidence="2 3">SGS1</strain>
    </source>
</reference>
<keyword evidence="3" id="KW-1185">Reference proteome</keyword>
<dbReference type="KEGG" id="prel:PRELSG_1116400"/>
<evidence type="ECO:0000313" key="2">
    <source>
        <dbReference type="EMBL" id="CRH00818.1"/>
    </source>
</evidence>
<feature type="coiled-coil region" evidence="1">
    <location>
        <begin position="470"/>
        <end position="527"/>
    </location>
</feature>
<name>A0A1J1H7C6_PLARL</name>